<dbReference type="RefSeq" id="WP_220618409.1">
    <property type="nucleotide sequence ID" value="NZ_RKLR01000003.1"/>
</dbReference>
<feature type="region of interest" description="Disordered" evidence="1">
    <location>
        <begin position="17"/>
        <end position="43"/>
    </location>
</feature>
<dbReference type="Proteomes" id="UP001430377">
    <property type="component" value="Unassembled WGS sequence"/>
</dbReference>
<organism evidence="2 3">
    <name type="scientific">Haloarcula rubra</name>
    <dbReference type="NCBI Taxonomy" id="2487747"/>
    <lineage>
        <taxon>Archaea</taxon>
        <taxon>Methanobacteriati</taxon>
        <taxon>Methanobacteriota</taxon>
        <taxon>Stenosarchaea group</taxon>
        <taxon>Halobacteria</taxon>
        <taxon>Halobacteriales</taxon>
        <taxon>Haloarculaceae</taxon>
        <taxon>Haloarcula</taxon>
    </lineage>
</organism>
<name>A0AAW4PQC5_9EURY</name>
<keyword evidence="3" id="KW-1185">Reference proteome</keyword>
<comment type="caution">
    <text evidence="2">The sequence shown here is derived from an EMBL/GenBank/DDBJ whole genome shotgun (WGS) entry which is preliminary data.</text>
</comment>
<evidence type="ECO:0000256" key="1">
    <source>
        <dbReference type="SAM" id="MobiDB-lite"/>
    </source>
</evidence>
<gene>
    <name evidence="2" type="ORF">EGH21_10415</name>
</gene>
<protein>
    <submittedName>
        <fullName evidence="2">Uncharacterized protein</fullName>
    </submittedName>
</protein>
<evidence type="ECO:0000313" key="2">
    <source>
        <dbReference type="EMBL" id="MBX0323441.1"/>
    </source>
</evidence>
<proteinExistence type="predicted"/>
<feature type="compositionally biased region" description="Acidic residues" evidence="1">
    <location>
        <begin position="27"/>
        <end position="38"/>
    </location>
</feature>
<evidence type="ECO:0000313" key="3">
    <source>
        <dbReference type="Proteomes" id="UP001430377"/>
    </source>
</evidence>
<dbReference type="AlphaFoldDB" id="A0AAW4PQC5"/>
<reference evidence="2 3" key="1">
    <citation type="submission" date="2021-06" db="EMBL/GenBank/DDBJ databases">
        <title>Halomicroarcula sp. a new haloarchaeum isolated from saline soil.</title>
        <authorList>
            <person name="Duran-Viseras A."/>
            <person name="Sanchez-Porro C."/>
            <person name="Ventosa A."/>
        </authorList>
    </citation>
    <scope>NUCLEOTIDE SEQUENCE [LARGE SCALE GENOMIC DNA]</scope>
    <source>
        <strain evidence="2 3">F13</strain>
    </source>
</reference>
<sequence length="83" mass="8347">MAKFTLLELHLDGAEFTANAPGVGSDETAETATDEGDASDSGGRGGVLALVVLLALVGVAVAGKKLLSGSDDEELPSVDMDEE</sequence>
<dbReference type="EMBL" id="RKLR01000003">
    <property type="protein sequence ID" value="MBX0323441.1"/>
    <property type="molecule type" value="Genomic_DNA"/>
</dbReference>
<accession>A0AAW4PQC5</accession>